<dbReference type="Proteomes" id="UP000268469">
    <property type="component" value="Unassembled WGS sequence"/>
</dbReference>
<dbReference type="EMBL" id="QNBE01000014">
    <property type="protein sequence ID" value="RKX71198.1"/>
    <property type="molecule type" value="Genomic_DNA"/>
</dbReference>
<gene>
    <name evidence="1" type="ORF">DRP53_02305</name>
</gene>
<reference evidence="1 2" key="1">
    <citation type="submission" date="2018-06" db="EMBL/GenBank/DDBJ databases">
        <title>Extensive metabolic versatility and redundancy in microbially diverse, dynamic hydrothermal sediments.</title>
        <authorList>
            <person name="Dombrowski N."/>
            <person name="Teske A."/>
            <person name="Baker B.J."/>
        </authorList>
    </citation>
    <scope>NUCLEOTIDE SEQUENCE [LARGE SCALE GENOMIC DNA]</scope>
    <source>
        <strain evidence="1">B36_G15</strain>
    </source>
</reference>
<accession>A0A660SK74</accession>
<evidence type="ECO:0000313" key="2">
    <source>
        <dbReference type="Proteomes" id="UP000268469"/>
    </source>
</evidence>
<name>A0A660SK74_UNCW3</name>
<dbReference type="AlphaFoldDB" id="A0A660SK74"/>
<organism evidence="1 2">
    <name type="scientific">candidate division WOR-3 bacterium</name>
    <dbReference type="NCBI Taxonomy" id="2052148"/>
    <lineage>
        <taxon>Bacteria</taxon>
        <taxon>Bacteria division WOR-3</taxon>
    </lineage>
</organism>
<comment type="caution">
    <text evidence="1">The sequence shown here is derived from an EMBL/GenBank/DDBJ whole genome shotgun (WGS) entry which is preliminary data.</text>
</comment>
<protein>
    <submittedName>
        <fullName evidence="1">Uncharacterized protein</fullName>
    </submittedName>
</protein>
<sequence>MIRIRIGHPGFRCEELNLYFYNLDHPIPTLSHPQIEIEIMTTPEPIEVYLYDAFVKEEFRGQGIEKVGFIRYQKISYLNLWGMRLYRFTPKEQDVRSSFAVED</sequence>
<evidence type="ECO:0000313" key="1">
    <source>
        <dbReference type="EMBL" id="RKX71198.1"/>
    </source>
</evidence>
<proteinExistence type="predicted"/>